<feature type="transmembrane region" description="Helical" evidence="7">
    <location>
        <begin position="204"/>
        <end position="221"/>
    </location>
</feature>
<dbReference type="PRINTS" id="PR01434">
    <property type="entry name" value="NADHDHGNASE5"/>
</dbReference>
<dbReference type="InterPro" id="IPR001516">
    <property type="entry name" value="Proton_antipo_N"/>
</dbReference>
<feature type="domain" description="NADH:quinone oxidoreductase/Mrp antiporter transmembrane" evidence="9">
    <location>
        <begin position="127"/>
        <end position="376"/>
    </location>
</feature>
<comment type="subcellular location">
    <subcellularLocation>
        <location evidence="7">Cell membrane</location>
        <topology evidence="7">Multi-pass membrane protein</topology>
    </subcellularLocation>
    <subcellularLocation>
        <location evidence="1">Endomembrane system</location>
        <topology evidence="1">Multi-pass membrane protein</topology>
    </subcellularLocation>
    <subcellularLocation>
        <location evidence="8">Membrane</location>
        <topology evidence="8">Multi-pass membrane protein</topology>
    </subcellularLocation>
</comment>
<dbReference type="GO" id="GO:0012505">
    <property type="term" value="C:endomembrane system"/>
    <property type="evidence" value="ECO:0007669"/>
    <property type="project" value="UniProtKB-SubCell"/>
</dbReference>
<feature type="transmembrane region" description="Helical" evidence="7">
    <location>
        <begin position="116"/>
        <end position="144"/>
    </location>
</feature>
<feature type="transmembrane region" description="Helical" evidence="7">
    <location>
        <begin position="360"/>
        <end position="377"/>
    </location>
</feature>
<comment type="function">
    <text evidence="7">Part of an energy-coupled inorganic carbon pump.</text>
</comment>
<dbReference type="OrthoDB" id="9811798at2"/>
<keyword evidence="3 7" id="KW-1003">Cell membrane</keyword>
<dbReference type="InterPro" id="IPR001750">
    <property type="entry name" value="ND/Mrp_TM"/>
</dbReference>
<feature type="transmembrane region" description="Helical" evidence="7">
    <location>
        <begin position="34"/>
        <end position="54"/>
    </location>
</feature>
<dbReference type="GO" id="GO:0005886">
    <property type="term" value="C:plasma membrane"/>
    <property type="evidence" value="ECO:0007669"/>
    <property type="project" value="UniProtKB-SubCell"/>
</dbReference>
<dbReference type="GO" id="GO:0015990">
    <property type="term" value="P:electron transport coupled proton transport"/>
    <property type="evidence" value="ECO:0007669"/>
    <property type="project" value="TreeGrafter"/>
</dbReference>
<evidence type="ECO:0000313" key="11">
    <source>
        <dbReference type="EMBL" id="AND70654.1"/>
    </source>
</evidence>
<dbReference type="PANTHER" id="PTHR42829:SF1">
    <property type="entry name" value="INORGANIC CARBON TRANSPORTER SUBUNIT DABB-RELATED"/>
    <property type="match status" value="1"/>
</dbReference>
<sequence length="525" mass="54109">MPMLIVLLAPASFVLAALVAMTDAAGRRRFSWAAIQAAGALSTGLALAALAAAVMRGPLSAALVDWHGAGVSVRLDALGTSLFLLVAFIGTIVLRYSRNYLDGDPRRGLFAAELCLTLAAVMTLVLAGNLALLAAAWIATSLALHRLLLFYPERAAAVRAAGRKFIVARLGDACLLGAFALLAWTCRSADLATVLAQVRDGAPTGAAVPAAAVLLVIAAALKSAQFPAHGWLPDIIDTPTPVSALLHAGIINGGGFLAIRFAEVLVAVPAAMHLLAAIGAITAVYGSLVMLTQTSIKASLAWSTIAQMGLMLLECGLGAFPLALLHLIAHSFYKAHGFLASGTAVDAVARRRAAAPAAGGRARALGPVLAIVLYLALRPLMDRIDPEPAAIGALGLLLAIGAGLLLARATPARRPAANLVRGLVLAAFAMLAYAALHAVAGAALAGSVPAAPAASWVTWAILGPTLLAFAAIALVQLMPETLQARRGWRTAYVHLAQGLYVDAFLWHRLENRATTAPVSVAEVRR</sequence>
<evidence type="ECO:0000256" key="1">
    <source>
        <dbReference type="ARBA" id="ARBA00004127"/>
    </source>
</evidence>
<dbReference type="AlphaFoldDB" id="A0A160N4J9"/>
<dbReference type="GO" id="GO:0042773">
    <property type="term" value="P:ATP synthesis coupled electron transport"/>
    <property type="evidence" value="ECO:0007669"/>
    <property type="project" value="InterPro"/>
</dbReference>
<evidence type="ECO:0000256" key="3">
    <source>
        <dbReference type="ARBA" id="ARBA00022475"/>
    </source>
</evidence>
<dbReference type="STRING" id="445710.ATSB10_32000"/>
<evidence type="ECO:0000259" key="10">
    <source>
        <dbReference type="Pfam" id="PF00662"/>
    </source>
</evidence>
<accession>A0A160N4J9</accession>
<dbReference type="EMBL" id="CP014841">
    <property type="protein sequence ID" value="AND70654.1"/>
    <property type="molecule type" value="Genomic_DNA"/>
</dbReference>
<protein>
    <recommendedName>
        <fullName evidence="7">Probable inorganic carbon transporter subunit DabB</fullName>
    </recommendedName>
</protein>
<keyword evidence="2 7" id="KW-0813">Transport</keyword>
<feature type="transmembrane region" description="Helical" evidence="7">
    <location>
        <begin position="264"/>
        <end position="285"/>
    </location>
</feature>
<evidence type="ECO:0000256" key="4">
    <source>
        <dbReference type="ARBA" id="ARBA00022692"/>
    </source>
</evidence>
<comment type="subunit">
    <text evidence="7">Forms a complex with DabA.</text>
</comment>
<keyword evidence="4 7" id="KW-0812">Transmembrane</keyword>
<dbReference type="Pfam" id="PF00662">
    <property type="entry name" value="Proton_antipo_N"/>
    <property type="match status" value="1"/>
</dbReference>
<dbReference type="InterPro" id="IPR046396">
    <property type="entry name" value="Transporter_DabB"/>
</dbReference>
<dbReference type="InterPro" id="IPR003945">
    <property type="entry name" value="NU5C-like"/>
</dbReference>
<keyword evidence="12" id="KW-1185">Reference proteome</keyword>
<dbReference type="HAMAP" id="MF_00862">
    <property type="entry name" value="DabB"/>
    <property type="match status" value="1"/>
</dbReference>
<feature type="transmembrane region" description="Helical" evidence="7">
    <location>
        <begin position="389"/>
        <end position="407"/>
    </location>
</feature>
<evidence type="ECO:0000256" key="2">
    <source>
        <dbReference type="ARBA" id="ARBA00022448"/>
    </source>
</evidence>
<feature type="transmembrane region" description="Helical" evidence="7">
    <location>
        <begin position="305"/>
        <end position="329"/>
    </location>
</feature>
<keyword evidence="6 7" id="KW-0472">Membrane</keyword>
<dbReference type="Proteomes" id="UP000077255">
    <property type="component" value="Chromosome"/>
</dbReference>
<comment type="similarity">
    <text evidence="7">Belongs to the inorganic carbon transporter (TC 9.A.2) DabB family.</text>
</comment>
<dbReference type="NCBIfam" id="NF006029">
    <property type="entry name" value="PRK08168.1"/>
    <property type="match status" value="1"/>
</dbReference>
<dbReference type="GO" id="GO:0008137">
    <property type="term" value="F:NADH dehydrogenase (ubiquinone) activity"/>
    <property type="evidence" value="ECO:0007669"/>
    <property type="project" value="InterPro"/>
</dbReference>
<keyword evidence="5 7" id="KW-1133">Transmembrane helix</keyword>
<organism evidence="11 12">
    <name type="scientific">Dyella thiooxydans</name>
    <dbReference type="NCBI Taxonomy" id="445710"/>
    <lineage>
        <taxon>Bacteria</taxon>
        <taxon>Pseudomonadati</taxon>
        <taxon>Pseudomonadota</taxon>
        <taxon>Gammaproteobacteria</taxon>
        <taxon>Lysobacterales</taxon>
        <taxon>Rhodanobacteraceae</taxon>
        <taxon>Dyella</taxon>
    </lineage>
</organism>
<evidence type="ECO:0000256" key="8">
    <source>
        <dbReference type="RuleBase" id="RU000320"/>
    </source>
</evidence>
<feature type="transmembrane region" description="Helical" evidence="7">
    <location>
        <begin position="456"/>
        <end position="477"/>
    </location>
</feature>
<dbReference type="RefSeq" id="WP_063673664.1">
    <property type="nucleotide sequence ID" value="NZ_CP014841.1"/>
</dbReference>
<feature type="domain" description="NADH-Ubiquinone oxidoreductase (complex I) chain 5 N-terminal" evidence="10">
    <location>
        <begin position="71"/>
        <end position="110"/>
    </location>
</feature>
<dbReference type="PANTHER" id="PTHR42829">
    <property type="entry name" value="NADH-UBIQUINONE OXIDOREDUCTASE CHAIN 5"/>
    <property type="match status" value="1"/>
</dbReference>
<feature type="transmembrane region" description="Helical" evidence="7">
    <location>
        <begin position="165"/>
        <end position="184"/>
    </location>
</feature>
<dbReference type="GO" id="GO:0003954">
    <property type="term" value="F:NADH dehydrogenase activity"/>
    <property type="evidence" value="ECO:0007669"/>
    <property type="project" value="TreeGrafter"/>
</dbReference>
<feature type="transmembrane region" description="Helical" evidence="7">
    <location>
        <begin position="75"/>
        <end position="96"/>
    </location>
</feature>
<evidence type="ECO:0000256" key="5">
    <source>
        <dbReference type="ARBA" id="ARBA00022989"/>
    </source>
</evidence>
<dbReference type="KEGG" id="dtx:ATSB10_32000"/>
<evidence type="ECO:0000256" key="6">
    <source>
        <dbReference type="ARBA" id="ARBA00023136"/>
    </source>
</evidence>
<feature type="transmembrane region" description="Helical" evidence="7">
    <location>
        <begin position="419"/>
        <end position="444"/>
    </location>
</feature>
<evidence type="ECO:0000259" key="9">
    <source>
        <dbReference type="Pfam" id="PF00361"/>
    </source>
</evidence>
<reference evidence="11 12" key="1">
    <citation type="submission" date="2016-02" db="EMBL/GenBank/DDBJ databases">
        <title>Complete genome sequencing and analysis of ATSB10, Dyella thiooxydans isolated from rhizosphere soil of sunflower (Helianthus annuus L.).</title>
        <authorList>
            <person name="Lee Y."/>
            <person name="Hwangbo K."/>
            <person name="Chung H."/>
            <person name="Yoo J."/>
            <person name="Kim K.Y."/>
            <person name="Sa T.M."/>
            <person name="Um Y."/>
            <person name="Madhaiyan M."/>
        </authorList>
    </citation>
    <scope>NUCLEOTIDE SEQUENCE [LARGE SCALE GENOMIC DNA]</scope>
    <source>
        <strain evidence="11 12">ATSB10</strain>
    </source>
</reference>
<dbReference type="PATRIC" id="fig|445710.3.peg.3202"/>
<proteinExistence type="inferred from homology"/>
<evidence type="ECO:0000313" key="12">
    <source>
        <dbReference type="Proteomes" id="UP000077255"/>
    </source>
</evidence>
<dbReference type="Pfam" id="PF00361">
    <property type="entry name" value="Proton_antipo_M"/>
    <property type="match status" value="1"/>
</dbReference>
<gene>
    <name evidence="7" type="primary">dabB</name>
    <name evidence="11" type="ORF">ATSB10_32000</name>
</gene>
<evidence type="ECO:0000256" key="7">
    <source>
        <dbReference type="HAMAP-Rule" id="MF_00862"/>
    </source>
</evidence>
<name>A0A160N4J9_9GAMM</name>